<dbReference type="EMBL" id="NPDU01000051">
    <property type="protein sequence ID" value="PJZ60749.1"/>
    <property type="molecule type" value="Genomic_DNA"/>
</dbReference>
<keyword evidence="3" id="KW-1185">Reference proteome</keyword>
<comment type="caution">
    <text evidence="1">The sequence shown here is derived from an EMBL/GenBank/DDBJ whole genome shotgun (WGS) entry which is preliminary data.</text>
</comment>
<dbReference type="Proteomes" id="UP000232188">
    <property type="component" value="Unassembled WGS sequence"/>
</dbReference>
<dbReference type="Proteomes" id="UP000232149">
    <property type="component" value="Unassembled WGS sequence"/>
</dbReference>
<dbReference type="EMBL" id="NPDV01000010">
    <property type="protein sequence ID" value="PJZ52842.1"/>
    <property type="molecule type" value="Genomic_DNA"/>
</dbReference>
<protein>
    <submittedName>
        <fullName evidence="1">Uncharacterized protein</fullName>
    </submittedName>
</protein>
<organism evidence="1 4">
    <name type="scientific">Leptospira adleri</name>
    <dbReference type="NCBI Taxonomy" id="2023186"/>
    <lineage>
        <taxon>Bacteria</taxon>
        <taxon>Pseudomonadati</taxon>
        <taxon>Spirochaetota</taxon>
        <taxon>Spirochaetia</taxon>
        <taxon>Leptospirales</taxon>
        <taxon>Leptospiraceae</taxon>
        <taxon>Leptospira</taxon>
    </lineage>
</organism>
<evidence type="ECO:0000313" key="4">
    <source>
        <dbReference type="Proteomes" id="UP000232188"/>
    </source>
</evidence>
<reference evidence="3 4" key="1">
    <citation type="submission" date="2017-07" db="EMBL/GenBank/DDBJ databases">
        <title>Leptospira spp. isolated from tropical soils.</title>
        <authorList>
            <person name="Thibeaux R."/>
            <person name="Iraola G."/>
            <person name="Ferres I."/>
            <person name="Bierque E."/>
            <person name="Girault D."/>
            <person name="Soupe-Gilbert M.-E."/>
            <person name="Picardeau M."/>
            <person name="Goarant C."/>
        </authorList>
    </citation>
    <scope>NUCLEOTIDE SEQUENCE [LARGE SCALE GENOMIC DNA]</scope>
    <source>
        <strain evidence="1 4">FH2-B-C1</strain>
        <strain evidence="2 3">FH2-B-D1</strain>
    </source>
</reference>
<gene>
    <name evidence="2" type="ORF">CH376_16885</name>
    <name evidence="1" type="ORF">CH380_12305</name>
</gene>
<evidence type="ECO:0000313" key="3">
    <source>
        <dbReference type="Proteomes" id="UP000232149"/>
    </source>
</evidence>
<dbReference type="AlphaFoldDB" id="A0A2M9YMS9"/>
<accession>A0A2M9YMS9</accession>
<sequence length="63" mass="7504">MKPNRRFKNSSRFFYFRSISSDKQIRRKKSETGLRSVRDRISKDCVLSNILKSRNSHSKKALI</sequence>
<evidence type="ECO:0000313" key="1">
    <source>
        <dbReference type="EMBL" id="PJZ52842.1"/>
    </source>
</evidence>
<proteinExistence type="predicted"/>
<evidence type="ECO:0000313" key="2">
    <source>
        <dbReference type="EMBL" id="PJZ60749.1"/>
    </source>
</evidence>
<name>A0A2M9YMS9_9LEPT</name>